<feature type="domain" description="Blue (type 1) copper" evidence="5">
    <location>
        <begin position="163"/>
        <end position="271"/>
    </location>
</feature>
<protein>
    <recommendedName>
        <fullName evidence="5">Blue (type 1) copper domain-containing protein</fullName>
    </recommendedName>
</protein>
<dbReference type="InterPro" id="IPR000923">
    <property type="entry name" value="BlueCu_1"/>
</dbReference>
<keyword evidence="4" id="KW-0186">Copper</keyword>
<dbReference type="Gene3D" id="2.60.40.420">
    <property type="entry name" value="Cupredoxins - blue copper proteins"/>
    <property type="match status" value="1"/>
</dbReference>
<evidence type="ECO:0000256" key="2">
    <source>
        <dbReference type="ARBA" id="ARBA00022723"/>
    </source>
</evidence>
<dbReference type="InterPro" id="IPR028871">
    <property type="entry name" value="BlueCu_1_BS"/>
</dbReference>
<dbReference type="InterPro" id="IPR050845">
    <property type="entry name" value="Cu-binding_ET"/>
</dbReference>
<feature type="non-terminal residue" evidence="6">
    <location>
        <position position="1"/>
    </location>
</feature>
<gene>
    <name evidence="6" type="ORF">METZ01_LOCUS217143</name>
</gene>
<accession>A0A382FNR2</accession>
<dbReference type="AlphaFoldDB" id="A0A382FNR2"/>
<keyword evidence="3" id="KW-0249">Electron transport</keyword>
<dbReference type="SUPFAM" id="SSF49503">
    <property type="entry name" value="Cupredoxins"/>
    <property type="match status" value="1"/>
</dbReference>
<evidence type="ECO:0000313" key="6">
    <source>
        <dbReference type="EMBL" id="SVB64289.1"/>
    </source>
</evidence>
<dbReference type="EMBL" id="UINC01050841">
    <property type="protein sequence ID" value="SVB64289.1"/>
    <property type="molecule type" value="Genomic_DNA"/>
</dbReference>
<dbReference type="PANTHER" id="PTHR38439:SF2">
    <property type="entry name" value="OUTER MEMBRANE PROTEIN H.8"/>
    <property type="match status" value="1"/>
</dbReference>
<evidence type="ECO:0000256" key="3">
    <source>
        <dbReference type="ARBA" id="ARBA00022982"/>
    </source>
</evidence>
<dbReference type="Pfam" id="PF00127">
    <property type="entry name" value="Copper-bind"/>
    <property type="match status" value="1"/>
</dbReference>
<organism evidence="6">
    <name type="scientific">marine metagenome</name>
    <dbReference type="NCBI Taxonomy" id="408172"/>
    <lineage>
        <taxon>unclassified sequences</taxon>
        <taxon>metagenomes</taxon>
        <taxon>ecological metagenomes</taxon>
    </lineage>
</organism>
<sequence length="276" mass="27933">VSQTILKLTGFLAVVSFLAIACGGGAVPTQAPVPTPLNTPATSFGQPGGPIPPHAFAGTVTIEGVPAAEGTQVTAFLEGVPESVAGATVKNGLYNIKIVQRTSTLFSDRKVTFKVAGKDSTTTAVWTSGEATELNLVVGAAAPAAVDAPPSSNATAGALAIATDGDGLKFDRAKLEAKAGDTVTVVFKNTSTINQHNWVLVQNGTKDGVATDGTAAGPGAAWVAEGDDRVLAKSGLLDPGTTEEVNFTVPAAGTYQFVCTFPGHNFTMFGDFVATP</sequence>
<name>A0A382FNR2_9ZZZZ</name>
<evidence type="ECO:0000256" key="1">
    <source>
        <dbReference type="ARBA" id="ARBA00022448"/>
    </source>
</evidence>
<dbReference type="GO" id="GO:0009055">
    <property type="term" value="F:electron transfer activity"/>
    <property type="evidence" value="ECO:0007669"/>
    <property type="project" value="InterPro"/>
</dbReference>
<reference evidence="6" key="1">
    <citation type="submission" date="2018-05" db="EMBL/GenBank/DDBJ databases">
        <authorList>
            <person name="Lanie J.A."/>
            <person name="Ng W.-L."/>
            <person name="Kazmierczak K.M."/>
            <person name="Andrzejewski T.M."/>
            <person name="Davidsen T.M."/>
            <person name="Wayne K.J."/>
            <person name="Tettelin H."/>
            <person name="Glass J.I."/>
            <person name="Rusch D."/>
            <person name="Podicherti R."/>
            <person name="Tsui H.-C.T."/>
            <person name="Winkler M.E."/>
        </authorList>
    </citation>
    <scope>NUCLEOTIDE SEQUENCE</scope>
</reference>
<proteinExistence type="predicted"/>
<evidence type="ECO:0000259" key="5">
    <source>
        <dbReference type="Pfam" id="PF00127"/>
    </source>
</evidence>
<evidence type="ECO:0000256" key="4">
    <source>
        <dbReference type="ARBA" id="ARBA00023008"/>
    </source>
</evidence>
<dbReference type="InterPro" id="IPR008972">
    <property type="entry name" value="Cupredoxin"/>
</dbReference>
<dbReference type="PROSITE" id="PS00196">
    <property type="entry name" value="COPPER_BLUE"/>
    <property type="match status" value="1"/>
</dbReference>
<keyword evidence="2" id="KW-0479">Metal-binding</keyword>
<dbReference type="GO" id="GO:0005507">
    <property type="term" value="F:copper ion binding"/>
    <property type="evidence" value="ECO:0007669"/>
    <property type="project" value="InterPro"/>
</dbReference>
<dbReference type="PANTHER" id="PTHR38439">
    <property type="entry name" value="AURACYANIN-B"/>
    <property type="match status" value="1"/>
</dbReference>
<keyword evidence="1" id="KW-0813">Transport</keyword>